<accession>A0A1Y1VRZ5</accession>
<keyword evidence="2" id="KW-1185">Reference proteome</keyword>
<dbReference type="Proteomes" id="UP000193922">
    <property type="component" value="Unassembled WGS sequence"/>
</dbReference>
<protein>
    <submittedName>
        <fullName evidence="1">Uncharacterized protein</fullName>
    </submittedName>
</protein>
<evidence type="ECO:0000313" key="2">
    <source>
        <dbReference type="Proteomes" id="UP000193922"/>
    </source>
</evidence>
<sequence>MASKSSSSGDSKNSVVSELSIKSAILSVLTNISIDASVLVDGLDSFCTQLSTSIAQITAQLAKDSEYLQHTSANAKQRYDIGPADGGIWGDEASEALGLHTSKDDRLYWGPYHQLHPLITLLGRAMALKATTAMHAPPASAATTLMNRWADVVASILPTHYANPSWLMVFTKSPTRSSL</sequence>
<organism evidence="1 2">
    <name type="scientific">Linderina pennispora</name>
    <dbReference type="NCBI Taxonomy" id="61395"/>
    <lineage>
        <taxon>Eukaryota</taxon>
        <taxon>Fungi</taxon>
        <taxon>Fungi incertae sedis</taxon>
        <taxon>Zoopagomycota</taxon>
        <taxon>Kickxellomycotina</taxon>
        <taxon>Kickxellomycetes</taxon>
        <taxon>Kickxellales</taxon>
        <taxon>Kickxellaceae</taxon>
        <taxon>Linderina</taxon>
    </lineage>
</organism>
<reference evidence="1 2" key="1">
    <citation type="submission" date="2016-07" db="EMBL/GenBank/DDBJ databases">
        <title>Pervasive Adenine N6-methylation of Active Genes in Fungi.</title>
        <authorList>
            <consortium name="DOE Joint Genome Institute"/>
            <person name="Mondo S.J."/>
            <person name="Dannebaum R.O."/>
            <person name="Kuo R.C."/>
            <person name="Labutti K."/>
            <person name="Haridas S."/>
            <person name="Kuo A."/>
            <person name="Salamov A."/>
            <person name="Ahrendt S.R."/>
            <person name="Lipzen A."/>
            <person name="Sullivan W."/>
            <person name="Andreopoulos W.B."/>
            <person name="Clum A."/>
            <person name="Lindquist E."/>
            <person name="Daum C."/>
            <person name="Ramamoorthy G.K."/>
            <person name="Gryganskyi A."/>
            <person name="Culley D."/>
            <person name="Magnuson J.K."/>
            <person name="James T.Y."/>
            <person name="O'Malley M.A."/>
            <person name="Stajich J.E."/>
            <person name="Spatafora J.W."/>
            <person name="Visel A."/>
            <person name="Grigoriev I.V."/>
        </authorList>
    </citation>
    <scope>NUCLEOTIDE SEQUENCE [LARGE SCALE GENOMIC DNA]</scope>
    <source>
        <strain evidence="1 2">ATCC 12442</strain>
    </source>
</reference>
<evidence type="ECO:0000313" key="1">
    <source>
        <dbReference type="EMBL" id="ORX64037.1"/>
    </source>
</evidence>
<comment type="caution">
    <text evidence="1">The sequence shown here is derived from an EMBL/GenBank/DDBJ whole genome shotgun (WGS) entry which is preliminary data.</text>
</comment>
<dbReference type="RefSeq" id="XP_040739153.1">
    <property type="nucleotide sequence ID" value="XM_040891825.1"/>
</dbReference>
<dbReference type="OrthoDB" id="360653at2759"/>
<proteinExistence type="predicted"/>
<gene>
    <name evidence="1" type="ORF">DL89DRAFT_57463</name>
</gene>
<dbReference type="AlphaFoldDB" id="A0A1Y1VRZ5"/>
<dbReference type="EMBL" id="MCFD01000132">
    <property type="protein sequence ID" value="ORX64037.1"/>
    <property type="molecule type" value="Genomic_DNA"/>
</dbReference>
<name>A0A1Y1VRZ5_9FUNG</name>
<dbReference type="GeneID" id="63808473"/>